<accession>A0AA37QCL0</accession>
<evidence type="ECO:0000313" key="3">
    <source>
        <dbReference type="Proteomes" id="UP001161325"/>
    </source>
</evidence>
<evidence type="ECO:0000259" key="1">
    <source>
        <dbReference type="Pfam" id="PF03781"/>
    </source>
</evidence>
<dbReference type="PANTHER" id="PTHR23150">
    <property type="entry name" value="SULFATASE MODIFYING FACTOR 1, 2"/>
    <property type="match status" value="1"/>
</dbReference>
<protein>
    <recommendedName>
        <fullName evidence="1">Sulfatase-modifying factor enzyme-like domain-containing protein</fullName>
    </recommendedName>
</protein>
<dbReference type="Gene3D" id="3.90.1580.10">
    <property type="entry name" value="paralog of FGE (formylglycine-generating enzyme)"/>
    <property type="match status" value="1"/>
</dbReference>
<name>A0AA37QCL0_9BACT</name>
<reference evidence="2" key="1">
    <citation type="submission" date="2022-08" db="EMBL/GenBank/DDBJ databases">
        <title>Draft genome sequencing of Roseisolibacter agri AW1220.</title>
        <authorList>
            <person name="Tobiishi Y."/>
            <person name="Tonouchi A."/>
        </authorList>
    </citation>
    <scope>NUCLEOTIDE SEQUENCE</scope>
    <source>
        <strain evidence="2">AW1220</strain>
    </source>
</reference>
<dbReference type="PANTHER" id="PTHR23150:SF19">
    <property type="entry name" value="FORMYLGLYCINE-GENERATING ENZYME"/>
    <property type="match status" value="1"/>
</dbReference>
<dbReference type="InterPro" id="IPR042095">
    <property type="entry name" value="SUMF_sf"/>
</dbReference>
<dbReference type="Pfam" id="PF03781">
    <property type="entry name" value="FGE-sulfatase"/>
    <property type="match status" value="1"/>
</dbReference>
<gene>
    <name evidence="2" type="ORF">rosag_03330</name>
</gene>
<dbReference type="InterPro" id="IPR051043">
    <property type="entry name" value="Sulfatase_Mod_Factor_Kinase"/>
</dbReference>
<organism evidence="2 3">
    <name type="scientific">Roseisolibacter agri</name>
    <dbReference type="NCBI Taxonomy" id="2014610"/>
    <lineage>
        <taxon>Bacteria</taxon>
        <taxon>Pseudomonadati</taxon>
        <taxon>Gemmatimonadota</taxon>
        <taxon>Gemmatimonadia</taxon>
        <taxon>Gemmatimonadales</taxon>
        <taxon>Gemmatimonadaceae</taxon>
        <taxon>Roseisolibacter</taxon>
    </lineage>
</organism>
<dbReference type="Proteomes" id="UP001161325">
    <property type="component" value="Unassembled WGS sequence"/>
</dbReference>
<sequence length="252" mass="27178">MRPILLALAMLPSVTGAEMVRVPAGTYRPLYGRPGDAPTVVAAFHLDRDPATRGEYLAFVRANPTWRRGAVKGVLADRRAYLADWRGDLDAGDAADLRRPVTGVSWFAARAYCAWRGKRLPTVLEWEYAAAASATRRDAARQPRFVQQLLTLYTTRPHPLPAITAAGAAGVANHYGVRGMHGLAWEWTADFNSVLVSDDSRGVGARDHDLFCASAAIGATDPANYPAFLRHALRAGLTGRAAVETLGVRCAA</sequence>
<dbReference type="EMBL" id="BRXS01000001">
    <property type="protein sequence ID" value="GLC23820.1"/>
    <property type="molecule type" value="Genomic_DNA"/>
</dbReference>
<dbReference type="SUPFAM" id="SSF56436">
    <property type="entry name" value="C-type lectin-like"/>
    <property type="match status" value="1"/>
</dbReference>
<dbReference type="InterPro" id="IPR016187">
    <property type="entry name" value="CTDL_fold"/>
</dbReference>
<comment type="caution">
    <text evidence="2">The sequence shown here is derived from an EMBL/GenBank/DDBJ whole genome shotgun (WGS) entry which is preliminary data.</text>
</comment>
<keyword evidence="3" id="KW-1185">Reference proteome</keyword>
<proteinExistence type="predicted"/>
<dbReference type="GO" id="GO:0120147">
    <property type="term" value="F:formylglycine-generating oxidase activity"/>
    <property type="evidence" value="ECO:0007669"/>
    <property type="project" value="TreeGrafter"/>
</dbReference>
<feature type="domain" description="Sulfatase-modifying factor enzyme-like" evidence="1">
    <location>
        <begin position="17"/>
        <end position="251"/>
    </location>
</feature>
<dbReference type="InterPro" id="IPR005532">
    <property type="entry name" value="SUMF_dom"/>
</dbReference>
<dbReference type="AlphaFoldDB" id="A0AA37QCL0"/>
<dbReference type="RefSeq" id="WP_284348264.1">
    <property type="nucleotide sequence ID" value="NZ_BRXS01000001.1"/>
</dbReference>
<evidence type="ECO:0000313" key="2">
    <source>
        <dbReference type="EMBL" id="GLC23820.1"/>
    </source>
</evidence>